<dbReference type="SUPFAM" id="SSF81301">
    <property type="entry name" value="Nucleotidyltransferase"/>
    <property type="match status" value="1"/>
</dbReference>
<dbReference type="RefSeq" id="WP_081142006.1">
    <property type="nucleotide sequence ID" value="NZ_CP015363.1"/>
</dbReference>
<proteinExistence type="predicted"/>
<organism evidence="2 3">
    <name type="scientific">Ferroplasma acidiphilum</name>
    <dbReference type="NCBI Taxonomy" id="74969"/>
    <lineage>
        <taxon>Archaea</taxon>
        <taxon>Methanobacteriati</taxon>
        <taxon>Thermoplasmatota</taxon>
        <taxon>Thermoplasmata</taxon>
        <taxon>Thermoplasmatales</taxon>
        <taxon>Ferroplasmaceae</taxon>
        <taxon>Ferroplasma</taxon>
    </lineage>
</organism>
<dbReference type="GeneID" id="84217434"/>
<dbReference type="EMBL" id="CP015363">
    <property type="protein sequence ID" value="ARD84712.1"/>
    <property type="molecule type" value="Genomic_DNA"/>
</dbReference>
<accession>A0A1V0N3I2</accession>
<dbReference type="InterPro" id="IPR002934">
    <property type="entry name" value="Polymerase_NTP_transf_dom"/>
</dbReference>
<sequence length="118" mass="13380">MEIIEKRIKERNSVINQSGEYAKTLDFKCTVILIGSYARGDFNLWSDIDILIIGHFDANPLKRLKNIDFPAGYETVLLTPDEIKKMAGKNNKFIKDAFSQGIVLRDDFGIANISINSR</sequence>
<keyword evidence="2" id="KW-0808">Transferase</keyword>
<dbReference type="KEGG" id="fai:FAD_0812"/>
<dbReference type="CDD" id="cd05403">
    <property type="entry name" value="NT_KNTase_like"/>
    <property type="match status" value="1"/>
</dbReference>
<evidence type="ECO:0000259" key="1">
    <source>
        <dbReference type="Pfam" id="PF01909"/>
    </source>
</evidence>
<protein>
    <submittedName>
        <fullName evidence="2">Nucleotidyltransferase</fullName>
    </submittedName>
</protein>
<dbReference type="GO" id="GO:0016779">
    <property type="term" value="F:nucleotidyltransferase activity"/>
    <property type="evidence" value="ECO:0007669"/>
    <property type="project" value="InterPro"/>
</dbReference>
<dbReference type="Proteomes" id="UP000192050">
    <property type="component" value="Chromosome"/>
</dbReference>
<feature type="domain" description="Polymerase nucleotidyl transferase" evidence="1">
    <location>
        <begin position="29"/>
        <end position="77"/>
    </location>
</feature>
<dbReference type="STRING" id="74969.FAD_0812"/>
<evidence type="ECO:0000313" key="3">
    <source>
        <dbReference type="Proteomes" id="UP000192050"/>
    </source>
</evidence>
<dbReference type="PANTHER" id="PTHR43449:SF1">
    <property type="entry name" value="POLYMERASE BETA NUCLEOTIDYLTRANSFERASE DOMAIN-CONTAINING PROTEIN"/>
    <property type="match status" value="1"/>
</dbReference>
<name>A0A1V0N3I2_9ARCH</name>
<keyword evidence="3" id="KW-1185">Reference proteome</keyword>
<evidence type="ECO:0000313" key="2">
    <source>
        <dbReference type="EMBL" id="ARD84712.1"/>
    </source>
</evidence>
<gene>
    <name evidence="2" type="ORF">FAD_0812</name>
</gene>
<dbReference type="OrthoDB" id="9287at2157"/>
<dbReference type="PANTHER" id="PTHR43449">
    <property type="entry name" value="NUCLEOTIDYLTRANSFERASE"/>
    <property type="match status" value="1"/>
</dbReference>
<dbReference type="InterPro" id="IPR043519">
    <property type="entry name" value="NT_sf"/>
</dbReference>
<reference evidence="2 3" key="1">
    <citation type="submission" date="2011-10" db="EMBL/GenBank/DDBJ databases">
        <title>Metabolic and evolutionary patterns in the extreme acidophile Ferroplasma acidiphilum.</title>
        <authorList>
            <person name="Golyshina O.V."/>
            <person name="Kozyavkin S.A."/>
            <person name="Tatusov R.L."/>
            <person name="Slesarev A.I."/>
            <person name="Golyshin P.N."/>
        </authorList>
    </citation>
    <scope>NUCLEOTIDE SEQUENCE [LARGE SCALE GENOMIC DNA]</scope>
    <source>
        <strain evidence="3">Y</strain>
    </source>
</reference>
<dbReference type="Pfam" id="PF01909">
    <property type="entry name" value="NTP_transf_2"/>
    <property type="match status" value="1"/>
</dbReference>
<dbReference type="AlphaFoldDB" id="A0A1V0N3I2"/>
<dbReference type="Gene3D" id="3.30.460.10">
    <property type="entry name" value="Beta Polymerase, domain 2"/>
    <property type="match status" value="1"/>
</dbReference>